<dbReference type="eggNOG" id="arCOG11149">
    <property type="taxonomic scope" value="Archaea"/>
</dbReference>
<reference evidence="3" key="1">
    <citation type="submission" date="2016-10" db="EMBL/GenBank/DDBJ databases">
        <authorList>
            <person name="Varghese N."/>
        </authorList>
    </citation>
    <scope>NUCLEOTIDE SEQUENCE [LARGE SCALE GENOMIC DNA]</scope>
    <source>
        <strain evidence="3">CGMCC 1.12284</strain>
    </source>
</reference>
<dbReference type="RefSeq" id="WP_049991145.1">
    <property type="nucleotide sequence ID" value="NZ_FOIS01000003.1"/>
</dbReference>
<keyword evidence="1" id="KW-0812">Transmembrane</keyword>
<feature type="transmembrane region" description="Helical" evidence="1">
    <location>
        <begin position="68"/>
        <end position="87"/>
    </location>
</feature>
<evidence type="ECO:0000313" key="2">
    <source>
        <dbReference type="EMBL" id="SEW13555.1"/>
    </source>
</evidence>
<protein>
    <submittedName>
        <fullName evidence="2">Uncharacterized protein</fullName>
    </submittedName>
</protein>
<keyword evidence="3" id="KW-1185">Reference proteome</keyword>
<feature type="transmembrane region" description="Helical" evidence="1">
    <location>
        <begin position="36"/>
        <end position="56"/>
    </location>
</feature>
<organism evidence="2 3">
    <name type="scientific">Natrinema salifodinae</name>
    <dbReference type="NCBI Taxonomy" id="1202768"/>
    <lineage>
        <taxon>Archaea</taxon>
        <taxon>Methanobacteriati</taxon>
        <taxon>Methanobacteriota</taxon>
        <taxon>Stenosarchaea group</taxon>
        <taxon>Halobacteria</taxon>
        <taxon>Halobacteriales</taxon>
        <taxon>Natrialbaceae</taxon>
        <taxon>Natrinema</taxon>
    </lineage>
</organism>
<evidence type="ECO:0000256" key="1">
    <source>
        <dbReference type="SAM" id="Phobius"/>
    </source>
</evidence>
<proteinExistence type="predicted"/>
<dbReference type="STRING" id="1202768.SAMN05216285_2552"/>
<evidence type="ECO:0000313" key="3">
    <source>
        <dbReference type="Proteomes" id="UP000183275"/>
    </source>
</evidence>
<accession>A0A1I0PIG4</accession>
<keyword evidence="1" id="KW-0472">Membrane</keyword>
<dbReference type="EMBL" id="FOIS01000003">
    <property type="protein sequence ID" value="SEW13555.1"/>
    <property type="molecule type" value="Genomic_DNA"/>
</dbReference>
<dbReference type="OrthoDB" id="206295at2157"/>
<feature type="transmembrane region" description="Helical" evidence="1">
    <location>
        <begin position="12"/>
        <end position="30"/>
    </location>
</feature>
<keyword evidence="1" id="KW-1133">Transmembrane helix</keyword>
<gene>
    <name evidence="2" type="ORF">SAMN05216285_2552</name>
</gene>
<feature type="transmembrane region" description="Helical" evidence="1">
    <location>
        <begin position="99"/>
        <end position="120"/>
    </location>
</feature>
<name>A0A1I0PIG4_9EURY</name>
<dbReference type="Pfam" id="PF25957">
    <property type="entry name" value="DUF7994"/>
    <property type="match status" value="1"/>
</dbReference>
<sequence length="138" mass="14586">MSGLKAVVRRGFAGGGIATLLLAGLFLIGGEPTQPSTLAMTAWLAAVGVALFIAGTRERVILGTRTVGWPRLAAVGIGVLAVGWGIVGFSQLREFETAGGPWLLTAAITLFSLAYFAWFARECWTGGYYLDEETFAVE</sequence>
<dbReference type="InterPro" id="IPR058307">
    <property type="entry name" value="DUF7994"/>
</dbReference>
<dbReference type="Proteomes" id="UP000183275">
    <property type="component" value="Unassembled WGS sequence"/>
</dbReference>
<dbReference type="AlphaFoldDB" id="A0A1I0PIG4"/>